<dbReference type="Pfam" id="PF11311">
    <property type="entry name" value="DUF3114"/>
    <property type="match status" value="1"/>
</dbReference>
<gene>
    <name evidence="1" type="ORF">TZ86_01218</name>
</gene>
<accession>A0AAW3H804</accession>
<comment type="caution">
    <text evidence="1">The sequence shown here is derived from an EMBL/GenBank/DDBJ whole genome shotgun (WGS) entry which is preliminary data.</text>
</comment>
<sequence>MANKVENQKKWLEELGWSHEAVEEICRNIGKANIQVPWQEAKLFGSELFKELWKLDSRQASPLHAQKLLGIALACVEMPKELEGEPDEVVLLLEKFSPDLAPHDSFWGTFAKTVQTAFPADDFSQTDGNKELKSQVHQFRYLISCQQAQWVREHYRAEGMTDAEALASYFKSRPSMPYSFNESSRLHNKAYIDKLSGRVFYPDGQKSQVNIKILLYFHTEFILDQQGRFLNILDPEGTSQNGLVNGASFNYGNRNRPGNRASHTRYDVKTPAVWDPLFRRKAMANGGKKFKAPQNNRGSMGYLSAKSVYVPGKESIQKEVKKELARFKSLLNRPAFFVRCWAWLRQFWKNIFRS</sequence>
<reference evidence="1 2" key="1">
    <citation type="submission" date="2015-02" db="EMBL/GenBank/DDBJ databases">
        <title>Evolution of amylase-binding proteins of oral streptococcal species.</title>
        <authorList>
            <person name="Haase E.M."/>
        </authorList>
    </citation>
    <scope>NUCLEOTIDE SEQUENCE [LARGE SCALE GENOMIC DNA]</scope>
    <source>
        <strain evidence="1 2">G9B</strain>
    </source>
</reference>
<dbReference type="Proteomes" id="UP000033658">
    <property type="component" value="Unassembled WGS sequence"/>
</dbReference>
<proteinExistence type="predicted"/>
<dbReference type="EMBL" id="JYGL01000001">
    <property type="protein sequence ID" value="KJQ59365.1"/>
    <property type="molecule type" value="Genomic_DNA"/>
</dbReference>
<evidence type="ECO:0000313" key="2">
    <source>
        <dbReference type="Proteomes" id="UP000033658"/>
    </source>
</evidence>
<dbReference type="RefSeq" id="WP_052689241.1">
    <property type="nucleotide sequence ID" value="NZ_CABEIT010000004.1"/>
</dbReference>
<evidence type="ECO:0000313" key="1">
    <source>
        <dbReference type="EMBL" id="KJQ59365.1"/>
    </source>
</evidence>
<name>A0AAW3H804_STRGN</name>
<protein>
    <recommendedName>
        <fullName evidence="3">DUF3114 domain-containing protein</fullName>
    </recommendedName>
</protein>
<dbReference type="InterPro" id="IPR021462">
    <property type="entry name" value="DUF3114"/>
</dbReference>
<dbReference type="AlphaFoldDB" id="A0AAW3H804"/>
<organism evidence="1 2">
    <name type="scientific">Streptococcus gordonii</name>
    <dbReference type="NCBI Taxonomy" id="1302"/>
    <lineage>
        <taxon>Bacteria</taxon>
        <taxon>Bacillati</taxon>
        <taxon>Bacillota</taxon>
        <taxon>Bacilli</taxon>
        <taxon>Lactobacillales</taxon>
        <taxon>Streptococcaceae</taxon>
        <taxon>Streptococcus</taxon>
    </lineage>
</organism>
<evidence type="ECO:0008006" key="3">
    <source>
        <dbReference type="Google" id="ProtNLM"/>
    </source>
</evidence>